<sequence>MPLNGLRVVEVGCLPAAGYTAQLLAGFGAEVVKIEPPGGDPLRGQAPFAGGGPEAQHSGATGAAYAFLAVGKRSVVFDGDAAAQEEAMERLIAGADVLIASDGPPFGHLDIAAIAARRPGLVICDASWFGRSGPYAGWQGADAVCRALAGLVENVGPTEGPPLAAPEFQALVTAGVSGFIGVMGALYGRERHGGGQALELSVFESCIAHSEYQCADGWLRGAGFPRGGVNRFAPTYPLGVYRAADGWIGLTVVTPAQWREFCNLLGLEHFAARADMATGEMRLAFADELDAIFNERLSQRPMAEWFAEALRRRLPMVPVWDMAEIVGNPQFRARGAIVDISVDGRTAAAPGCPLALAATPPQRGGVVEAAGASAPPDWPAKPAGQAARGLPLAGVTIVDLSMGWAGPLCGRFLADLGADVIKVEACRYPDWWRGVDATEEVFRERLYEKAGRFCALNRNKRGVTLDLTHPDGVAALKQLVARADALIENYAADVLPKLGLDYATLRQVNPRLVMTSMCAFGSAGPWKQARAYGSTLEQASGLPSIVGRPQDPPTMGHIAYGDATGGLNGAAATLVALLHQLRSGEGQHIDLSQVECLMPMTAPAMIAASLGAAPARTGSRHPAFAPHNCYAAQPDPASADWRVQGVQMPAPTNPPPGTRAEGWVVIAVTDDAMWPALANAIGRADLANDPALATAAGRKAREDDIDDAINAWCAGRTATQAMETLQQAGVAAGRARPALDLYNDPHLAARNYWRIARRAWIGDFPHSATPFRDAGATGAPPVRFPAPTLGEHSVAVLREVIGLSEAGIAALFAGEVTGTEALPPRPRSMAAG</sequence>
<reference evidence="3" key="1">
    <citation type="journal article" date="2019" name="Int. J. Syst. Evol. Microbiol.">
        <title>The Global Catalogue of Microorganisms (GCM) 10K type strain sequencing project: providing services to taxonomists for standard genome sequencing and annotation.</title>
        <authorList>
            <consortium name="The Broad Institute Genomics Platform"/>
            <consortium name="The Broad Institute Genome Sequencing Center for Infectious Disease"/>
            <person name="Wu L."/>
            <person name="Ma J."/>
        </authorList>
    </citation>
    <scope>NUCLEOTIDE SEQUENCE [LARGE SCALE GENOMIC DNA]</scope>
    <source>
        <strain evidence="3">KCTC 42282</strain>
    </source>
</reference>
<accession>A0ABV7UHG0</accession>
<keyword evidence="1 2" id="KW-0808">Transferase</keyword>
<dbReference type="Gene3D" id="3.40.50.10540">
    <property type="entry name" value="Crotonobetainyl-coa:carnitine coa-transferase, domain 1"/>
    <property type="match status" value="2"/>
</dbReference>
<dbReference type="InterPro" id="IPR003673">
    <property type="entry name" value="CoA-Trfase_fam_III"/>
</dbReference>
<name>A0ABV7UHG0_9HYPH</name>
<keyword evidence="3" id="KW-1185">Reference proteome</keyword>
<organism evidence="2 3">
    <name type="scientific">Camelimonas fluminis</name>
    <dbReference type="NCBI Taxonomy" id="1576911"/>
    <lineage>
        <taxon>Bacteria</taxon>
        <taxon>Pseudomonadati</taxon>
        <taxon>Pseudomonadota</taxon>
        <taxon>Alphaproteobacteria</taxon>
        <taxon>Hyphomicrobiales</taxon>
        <taxon>Chelatococcaceae</taxon>
        <taxon>Camelimonas</taxon>
    </lineage>
</organism>
<dbReference type="SUPFAM" id="SSF89796">
    <property type="entry name" value="CoA-transferase family III (CaiB/BaiF)"/>
    <property type="match status" value="2"/>
</dbReference>
<dbReference type="PANTHER" id="PTHR48228">
    <property type="entry name" value="SUCCINYL-COA--D-CITRAMALATE COA-TRANSFERASE"/>
    <property type="match status" value="1"/>
</dbReference>
<dbReference type="Gene3D" id="3.30.1540.10">
    <property type="entry name" value="formyl-coa transferase, domain 3"/>
    <property type="match status" value="2"/>
</dbReference>
<dbReference type="RefSeq" id="WP_191319531.1">
    <property type="nucleotide sequence ID" value="NZ_BNCG01000009.1"/>
</dbReference>
<evidence type="ECO:0000256" key="1">
    <source>
        <dbReference type="ARBA" id="ARBA00022679"/>
    </source>
</evidence>
<gene>
    <name evidence="2" type="ORF">ACFONL_12370</name>
</gene>
<dbReference type="Proteomes" id="UP001595704">
    <property type="component" value="Unassembled WGS sequence"/>
</dbReference>
<evidence type="ECO:0000313" key="3">
    <source>
        <dbReference type="Proteomes" id="UP001595704"/>
    </source>
</evidence>
<dbReference type="Pfam" id="PF02515">
    <property type="entry name" value="CoA_transf_3"/>
    <property type="match status" value="3"/>
</dbReference>
<comment type="caution">
    <text evidence="2">The sequence shown here is derived from an EMBL/GenBank/DDBJ whole genome shotgun (WGS) entry which is preliminary data.</text>
</comment>
<dbReference type="InterPro" id="IPR044855">
    <property type="entry name" value="CoA-Trfase_III_dom3_sf"/>
</dbReference>
<proteinExistence type="predicted"/>
<dbReference type="PANTHER" id="PTHR48228:SF6">
    <property type="entry name" value="L-CARNITINE COA-TRANSFERASE"/>
    <property type="match status" value="1"/>
</dbReference>
<dbReference type="InterPro" id="IPR023606">
    <property type="entry name" value="CoA-Trfase_III_dom_1_sf"/>
</dbReference>
<evidence type="ECO:0000313" key="2">
    <source>
        <dbReference type="EMBL" id="MFC3638157.1"/>
    </source>
</evidence>
<dbReference type="GO" id="GO:0016740">
    <property type="term" value="F:transferase activity"/>
    <property type="evidence" value="ECO:0007669"/>
    <property type="project" value="UniProtKB-KW"/>
</dbReference>
<dbReference type="EMBL" id="JBHRYC010000058">
    <property type="protein sequence ID" value="MFC3638157.1"/>
    <property type="molecule type" value="Genomic_DNA"/>
</dbReference>
<protein>
    <submittedName>
        <fullName evidence="2">CaiB/BaiF CoA transferase family protein</fullName>
    </submittedName>
</protein>
<dbReference type="InterPro" id="IPR050509">
    <property type="entry name" value="CoA-transferase_III"/>
</dbReference>